<accession>A0A7W0HNB3</accession>
<dbReference type="Gene3D" id="1.20.1740.10">
    <property type="entry name" value="Amino acid/polyamine transporter I"/>
    <property type="match status" value="1"/>
</dbReference>
<dbReference type="PIRSF" id="PIRSF006060">
    <property type="entry name" value="AA_transporter"/>
    <property type="match status" value="1"/>
</dbReference>
<evidence type="ECO:0000313" key="8">
    <source>
        <dbReference type="Proteomes" id="UP000530928"/>
    </source>
</evidence>
<keyword evidence="3 6" id="KW-0812">Transmembrane</keyword>
<organism evidence="7 8">
    <name type="scientific">Nonomuraea soli</name>
    <dbReference type="NCBI Taxonomy" id="1032476"/>
    <lineage>
        <taxon>Bacteria</taxon>
        <taxon>Bacillati</taxon>
        <taxon>Actinomycetota</taxon>
        <taxon>Actinomycetes</taxon>
        <taxon>Streptosporangiales</taxon>
        <taxon>Streptosporangiaceae</taxon>
        <taxon>Nonomuraea</taxon>
    </lineage>
</organism>
<evidence type="ECO:0000256" key="1">
    <source>
        <dbReference type="ARBA" id="ARBA00004651"/>
    </source>
</evidence>
<evidence type="ECO:0000256" key="4">
    <source>
        <dbReference type="ARBA" id="ARBA00022989"/>
    </source>
</evidence>
<dbReference type="InterPro" id="IPR050367">
    <property type="entry name" value="APC_superfamily"/>
</dbReference>
<comment type="subcellular location">
    <subcellularLocation>
        <location evidence="1">Cell membrane</location>
        <topology evidence="1">Multi-pass membrane protein</topology>
    </subcellularLocation>
</comment>
<dbReference type="AlphaFoldDB" id="A0A7W0HNB3"/>
<evidence type="ECO:0000256" key="5">
    <source>
        <dbReference type="ARBA" id="ARBA00023136"/>
    </source>
</evidence>
<keyword evidence="4 6" id="KW-1133">Transmembrane helix</keyword>
<dbReference type="GO" id="GO:0022857">
    <property type="term" value="F:transmembrane transporter activity"/>
    <property type="evidence" value="ECO:0007669"/>
    <property type="project" value="InterPro"/>
</dbReference>
<feature type="transmembrane region" description="Helical" evidence="6">
    <location>
        <begin position="203"/>
        <end position="225"/>
    </location>
</feature>
<dbReference type="PANTHER" id="PTHR42770:SF18">
    <property type="entry name" value="ARGININE_AGMATINE ANTIPORTER"/>
    <property type="match status" value="1"/>
</dbReference>
<dbReference type="GO" id="GO:0005886">
    <property type="term" value="C:plasma membrane"/>
    <property type="evidence" value="ECO:0007669"/>
    <property type="project" value="UniProtKB-SubCell"/>
</dbReference>
<dbReference type="EMBL" id="JACDUR010000001">
    <property type="protein sequence ID" value="MBA2889614.1"/>
    <property type="molecule type" value="Genomic_DNA"/>
</dbReference>
<feature type="transmembrane region" description="Helical" evidence="6">
    <location>
        <begin position="172"/>
        <end position="191"/>
    </location>
</feature>
<keyword evidence="8" id="KW-1185">Reference proteome</keyword>
<feature type="transmembrane region" description="Helical" evidence="6">
    <location>
        <begin position="101"/>
        <end position="128"/>
    </location>
</feature>
<evidence type="ECO:0000256" key="2">
    <source>
        <dbReference type="ARBA" id="ARBA00022475"/>
    </source>
</evidence>
<protein>
    <submittedName>
        <fullName evidence="7">APA family basic amino acid/polyamine antiporter</fullName>
    </submittedName>
</protein>
<feature type="transmembrane region" description="Helical" evidence="6">
    <location>
        <begin position="27"/>
        <end position="48"/>
    </location>
</feature>
<feature type="transmembrane region" description="Helical" evidence="6">
    <location>
        <begin position="246"/>
        <end position="268"/>
    </location>
</feature>
<dbReference type="Proteomes" id="UP000530928">
    <property type="component" value="Unassembled WGS sequence"/>
</dbReference>
<evidence type="ECO:0000256" key="6">
    <source>
        <dbReference type="SAM" id="Phobius"/>
    </source>
</evidence>
<reference evidence="7 8" key="1">
    <citation type="submission" date="2020-07" db="EMBL/GenBank/DDBJ databases">
        <title>Genomic Encyclopedia of Type Strains, Phase IV (KMG-IV): sequencing the most valuable type-strain genomes for metagenomic binning, comparative biology and taxonomic classification.</title>
        <authorList>
            <person name="Goeker M."/>
        </authorList>
    </citation>
    <scope>NUCLEOTIDE SEQUENCE [LARGE SCALE GENOMIC DNA]</scope>
    <source>
        <strain evidence="7 8">DSM 45533</strain>
    </source>
</reference>
<gene>
    <name evidence="7" type="ORF">HNR30_000949</name>
</gene>
<feature type="transmembrane region" description="Helical" evidence="6">
    <location>
        <begin position="405"/>
        <end position="424"/>
    </location>
</feature>
<feature type="transmembrane region" description="Helical" evidence="6">
    <location>
        <begin position="54"/>
        <end position="80"/>
    </location>
</feature>
<dbReference type="InterPro" id="IPR002293">
    <property type="entry name" value="AA/rel_permease1"/>
</dbReference>
<feature type="transmembrane region" description="Helical" evidence="6">
    <location>
        <begin position="140"/>
        <end position="160"/>
    </location>
</feature>
<dbReference type="PANTHER" id="PTHR42770">
    <property type="entry name" value="AMINO ACID TRANSPORTER-RELATED"/>
    <property type="match status" value="1"/>
</dbReference>
<keyword evidence="2" id="KW-1003">Cell membrane</keyword>
<evidence type="ECO:0000256" key="3">
    <source>
        <dbReference type="ARBA" id="ARBA00022692"/>
    </source>
</evidence>
<dbReference type="Pfam" id="PF13520">
    <property type="entry name" value="AA_permease_2"/>
    <property type="match status" value="1"/>
</dbReference>
<keyword evidence="5 6" id="KW-0472">Membrane</keyword>
<feature type="transmembrane region" description="Helical" evidence="6">
    <location>
        <begin position="343"/>
        <end position="363"/>
    </location>
</feature>
<proteinExistence type="predicted"/>
<evidence type="ECO:0000313" key="7">
    <source>
        <dbReference type="EMBL" id="MBA2889614.1"/>
    </source>
</evidence>
<comment type="caution">
    <text evidence="7">The sequence shown here is derived from an EMBL/GenBank/DDBJ whole genome shotgun (WGS) entry which is preliminary data.</text>
</comment>
<dbReference type="RefSeq" id="WP_181608389.1">
    <property type="nucleotide sequence ID" value="NZ_BAABAM010000001.1"/>
</dbReference>
<feature type="transmembrane region" description="Helical" evidence="6">
    <location>
        <begin position="288"/>
        <end position="309"/>
    </location>
</feature>
<sequence length="460" mass="48088">MGEPRPPGGLTTTPEQAVAAGDGKRTLGLGAAIALLVGNVVGTGIFVLPTSLAAFGTVSLIAMVLCTIGAVALALVFGKLGARVPAGGGPYAYAREAFGEFIGFWTAWSFWLTAWIGNAAIAVGWVAYVNYFVPWDSRPGKIVIALIGLWIPALINMAGAKNMALFQMVTTVLKFVPLLFVGLVGIFFIQGGNFGPFLAEGSGLAATLVAISAAGAITLFIYSGVESVTIAAEKIKDPARNIGRASLLGVLACAVLYLLSTVAVMGIVPHGQLVNSAAPFADAINTMFGGTWGGGIMAACAIISGIGALNGWTMLVAEMPLAAAKDGMFPTLFAKESRRGAPINGILIGTILTSLMAVFAYFQENAFNSVVLLASFTTAIPYFFSACAQLWWLYTGERQVHKGSLTKDITIAIIAIFFSFWIVYGSGADAVLLAMLIMLIGVPVYIWQKARRGEYGVAKS</sequence>
<name>A0A7W0HNB3_9ACTN</name>
<feature type="transmembrane region" description="Helical" evidence="6">
    <location>
        <begin position="430"/>
        <end position="447"/>
    </location>
</feature>
<feature type="transmembrane region" description="Helical" evidence="6">
    <location>
        <begin position="369"/>
        <end position="393"/>
    </location>
</feature>